<evidence type="ECO:0000256" key="1">
    <source>
        <dbReference type="SAM" id="MobiDB-lite"/>
    </source>
</evidence>
<sequence length="145" mass="15944">MTAPDLRTAVDGLLHEETQIHEDGIDLTAGAVYVVDDAGRIDFGGGELEPARTRPHETRTRRPDDDYGWWHLDGGQYLIEYNESLTAGPALLQTREAVLERGASHPTRVVTSLPRMPLSVSDGGLYLKENARVSTLRPHSAQSGR</sequence>
<feature type="region of interest" description="Disordered" evidence="1">
    <location>
        <begin position="45"/>
        <end position="64"/>
    </location>
</feature>
<dbReference type="EMBL" id="CP034345">
    <property type="protein sequence ID" value="QGX95426.1"/>
    <property type="molecule type" value="Genomic_DNA"/>
</dbReference>
<feature type="compositionally biased region" description="Basic and acidic residues" evidence="1">
    <location>
        <begin position="49"/>
        <end position="64"/>
    </location>
</feature>
<reference evidence="2 3" key="1">
    <citation type="submission" date="2018-12" db="EMBL/GenBank/DDBJ databases">
        <title>Complete genome sequence of Haloplanus rallus MBLA0036.</title>
        <authorList>
            <person name="Nam Y.-d."/>
            <person name="Kang J."/>
            <person name="Chung W.-H."/>
            <person name="Park Y.S."/>
        </authorList>
    </citation>
    <scope>NUCLEOTIDE SEQUENCE [LARGE SCALE GENOMIC DNA]</scope>
    <source>
        <strain evidence="2 3">MBLA0036</strain>
    </source>
</reference>
<dbReference type="GeneID" id="99246720"/>
<evidence type="ECO:0000313" key="3">
    <source>
        <dbReference type="Proteomes" id="UP000428325"/>
    </source>
</evidence>
<accession>A0A6B9F4N2</accession>
<dbReference type="OrthoDB" id="192116at2157"/>
<dbReference type="Proteomes" id="UP000428325">
    <property type="component" value="Chromosome"/>
</dbReference>
<organism evidence="2 3">
    <name type="scientific">Haloplanus rallus</name>
    <dbReference type="NCBI Taxonomy" id="1816183"/>
    <lineage>
        <taxon>Archaea</taxon>
        <taxon>Methanobacteriati</taxon>
        <taxon>Methanobacteriota</taxon>
        <taxon>Stenosarchaea group</taxon>
        <taxon>Halobacteria</taxon>
        <taxon>Halobacteriales</taxon>
        <taxon>Haloferacaceae</taxon>
        <taxon>Haloplanus</taxon>
    </lineage>
</organism>
<dbReference type="KEGG" id="hra:EI982_11790"/>
<name>A0A6B9F4N2_9EURY</name>
<dbReference type="RefSeq" id="WP_157689885.1">
    <property type="nucleotide sequence ID" value="NZ_CP034345.1"/>
</dbReference>
<evidence type="ECO:0000313" key="2">
    <source>
        <dbReference type="EMBL" id="QGX95426.1"/>
    </source>
</evidence>
<keyword evidence="3" id="KW-1185">Reference proteome</keyword>
<protein>
    <submittedName>
        <fullName evidence="2">dCTP deaminase</fullName>
    </submittedName>
</protein>
<gene>
    <name evidence="2" type="ORF">EI982_11790</name>
</gene>
<dbReference type="AlphaFoldDB" id="A0A6B9F4N2"/>
<proteinExistence type="predicted"/>